<evidence type="ECO:0000256" key="4">
    <source>
        <dbReference type="ARBA" id="ARBA00022614"/>
    </source>
</evidence>
<dbReference type="AlphaFoldDB" id="A0AA88A952"/>
<evidence type="ECO:0000256" key="1">
    <source>
        <dbReference type="ARBA" id="ARBA00004191"/>
    </source>
</evidence>
<protein>
    <recommendedName>
        <fullName evidence="9">Leucine-rich repeat-containing N-terminal plant-type domain-containing protein</fullName>
    </recommendedName>
</protein>
<evidence type="ECO:0000259" key="9">
    <source>
        <dbReference type="Pfam" id="PF08263"/>
    </source>
</evidence>
<accession>A0AA88A952</accession>
<evidence type="ECO:0000313" key="11">
    <source>
        <dbReference type="Proteomes" id="UP001187192"/>
    </source>
</evidence>
<keyword evidence="5" id="KW-0732">Signal</keyword>
<keyword evidence="11" id="KW-1185">Reference proteome</keyword>
<comment type="subcellular location">
    <subcellularLocation>
        <location evidence="2">Membrane</location>
    </subcellularLocation>
    <subcellularLocation>
        <location evidence="1">Secreted</location>
        <location evidence="1">Cell wall</location>
    </subcellularLocation>
</comment>
<gene>
    <name evidence="10" type="ORF">TIFTF001_019524</name>
</gene>
<evidence type="ECO:0000256" key="2">
    <source>
        <dbReference type="ARBA" id="ARBA00004370"/>
    </source>
</evidence>
<dbReference type="InterPro" id="IPR013210">
    <property type="entry name" value="LRR_N_plant-typ"/>
</dbReference>
<dbReference type="Gene3D" id="3.80.10.10">
    <property type="entry name" value="Ribonuclease Inhibitor"/>
    <property type="match status" value="1"/>
</dbReference>
<dbReference type="InterPro" id="IPR032675">
    <property type="entry name" value="LRR_dom_sf"/>
</dbReference>
<dbReference type="InterPro" id="IPR001611">
    <property type="entry name" value="Leu-rich_rpt"/>
</dbReference>
<dbReference type="EMBL" id="BTGU01000033">
    <property type="protein sequence ID" value="GMN50373.1"/>
    <property type="molecule type" value="Genomic_DNA"/>
</dbReference>
<dbReference type="PANTHER" id="PTHR48060:SF21">
    <property type="entry name" value="L DOMAIN-LIKE PROTEIN"/>
    <property type="match status" value="1"/>
</dbReference>
<dbReference type="InterPro" id="IPR053211">
    <property type="entry name" value="DNA_repair-toleration"/>
</dbReference>
<evidence type="ECO:0000256" key="5">
    <source>
        <dbReference type="ARBA" id="ARBA00022729"/>
    </source>
</evidence>
<organism evidence="10 11">
    <name type="scientific">Ficus carica</name>
    <name type="common">Common fig</name>
    <dbReference type="NCBI Taxonomy" id="3494"/>
    <lineage>
        <taxon>Eukaryota</taxon>
        <taxon>Viridiplantae</taxon>
        <taxon>Streptophyta</taxon>
        <taxon>Embryophyta</taxon>
        <taxon>Tracheophyta</taxon>
        <taxon>Spermatophyta</taxon>
        <taxon>Magnoliopsida</taxon>
        <taxon>eudicotyledons</taxon>
        <taxon>Gunneridae</taxon>
        <taxon>Pentapetalae</taxon>
        <taxon>rosids</taxon>
        <taxon>fabids</taxon>
        <taxon>Rosales</taxon>
        <taxon>Moraceae</taxon>
        <taxon>Ficeae</taxon>
        <taxon>Ficus</taxon>
    </lineage>
</organism>
<feature type="domain" description="Leucine-rich repeat-containing N-terminal plant-type" evidence="9">
    <location>
        <begin position="11"/>
        <end position="33"/>
    </location>
</feature>
<dbReference type="PANTHER" id="PTHR48060">
    <property type="entry name" value="DNA DAMAGE-REPAIR/TOLERATION PROTEIN DRT100"/>
    <property type="match status" value="1"/>
</dbReference>
<keyword evidence="4" id="KW-0433">Leucine-rich repeat</keyword>
<dbReference type="FunFam" id="3.80.10.10:FF:000400">
    <property type="entry name" value="Nuclear pore complex protein NUP107"/>
    <property type="match status" value="1"/>
</dbReference>
<evidence type="ECO:0000256" key="8">
    <source>
        <dbReference type="ARBA" id="ARBA00038043"/>
    </source>
</evidence>
<sequence>MASPLSFLLFSSSFSNWNPSNANPCSWSHIICSRKNFVTEINFQSVALDIPFPSNLSSFPFLKKLIITNANLTGSISPDIRHCIGLTVVDINSNSLVGNIPSSIGQLRNLEGLILYSNLLTGQIPKELGNCINLKDLLLQDNKLKW</sequence>
<proteinExistence type="inferred from homology"/>
<evidence type="ECO:0000313" key="10">
    <source>
        <dbReference type="EMBL" id="GMN50373.1"/>
    </source>
</evidence>
<evidence type="ECO:0000256" key="7">
    <source>
        <dbReference type="ARBA" id="ARBA00023136"/>
    </source>
</evidence>
<dbReference type="Proteomes" id="UP001187192">
    <property type="component" value="Unassembled WGS sequence"/>
</dbReference>
<reference evidence="10" key="1">
    <citation type="submission" date="2023-07" db="EMBL/GenBank/DDBJ databases">
        <title>draft genome sequence of fig (Ficus carica).</title>
        <authorList>
            <person name="Takahashi T."/>
            <person name="Nishimura K."/>
        </authorList>
    </citation>
    <scope>NUCLEOTIDE SEQUENCE</scope>
</reference>
<dbReference type="Pfam" id="PF08263">
    <property type="entry name" value="LRRNT_2"/>
    <property type="match status" value="1"/>
</dbReference>
<keyword evidence="7" id="KW-0472">Membrane</keyword>
<dbReference type="Pfam" id="PF00560">
    <property type="entry name" value="LRR_1"/>
    <property type="match status" value="2"/>
</dbReference>
<keyword evidence="6" id="KW-0677">Repeat</keyword>
<dbReference type="GO" id="GO:0016020">
    <property type="term" value="C:membrane"/>
    <property type="evidence" value="ECO:0007669"/>
    <property type="project" value="UniProtKB-SubCell"/>
</dbReference>
<keyword evidence="3" id="KW-0134">Cell wall</keyword>
<evidence type="ECO:0000256" key="6">
    <source>
        <dbReference type="ARBA" id="ARBA00022737"/>
    </source>
</evidence>
<dbReference type="SUPFAM" id="SSF52058">
    <property type="entry name" value="L domain-like"/>
    <property type="match status" value="1"/>
</dbReference>
<comment type="caution">
    <text evidence="10">The sequence shown here is derived from an EMBL/GenBank/DDBJ whole genome shotgun (WGS) entry which is preliminary data.</text>
</comment>
<evidence type="ECO:0000256" key="3">
    <source>
        <dbReference type="ARBA" id="ARBA00022512"/>
    </source>
</evidence>
<comment type="similarity">
    <text evidence="8">Belongs to the polygalacturonase-inhibiting protein family.</text>
</comment>
<name>A0AA88A952_FICCA</name>
<dbReference type="Gramene" id="FCD_00000351-RA">
    <property type="protein sequence ID" value="FCD_00000351-RA:cds"/>
    <property type="gene ID" value="FCD_00000351"/>
</dbReference>
<keyword evidence="3" id="KW-0964">Secreted</keyword>